<feature type="region of interest" description="Disordered" evidence="2">
    <location>
        <begin position="32"/>
        <end position="57"/>
    </location>
</feature>
<evidence type="ECO:0000256" key="2">
    <source>
        <dbReference type="SAM" id="MobiDB-lite"/>
    </source>
</evidence>
<feature type="compositionally biased region" description="Gly residues" evidence="2">
    <location>
        <begin position="32"/>
        <end position="46"/>
    </location>
</feature>
<dbReference type="InterPro" id="IPR050523">
    <property type="entry name" value="AKR_Detox_Biosynth"/>
</dbReference>
<feature type="domain" description="NADP-dependent oxidoreductase" evidence="3">
    <location>
        <begin position="55"/>
        <end position="341"/>
    </location>
</feature>
<dbReference type="GO" id="GO:0016491">
    <property type="term" value="F:oxidoreductase activity"/>
    <property type="evidence" value="ECO:0007669"/>
    <property type="project" value="UniProtKB-KW"/>
</dbReference>
<evidence type="ECO:0000256" key="1">
    <source>
        <dbReference type="ARBA" id="ARBA00023002"/>
    </source>
</evidence>
<sequence length="367" mass="38957">MGLSELRIFGRSGTPISPLTLGTMNFTEGFGSEAGGVGPSTGGAASGVGPSATGAPTGAQESIRIINAALDAGITAVDTADVYSQGQSEQVVGRALRGRRDDVFLATKFHGQMSANPAHSGNSRRWITQAVEGSLRRLQTDRIDLYQAHRPDYNTDVLETITTLNDLIRQGKILYYGTSVFTPAQLVEAQWLANTNHLIPPLGNQVPYSMLVRGIERDVLPIAAQYGLGVLAYGPLAGGWLSGSFTLDSRPAAARAHSLPGRYDMSGPASERKLHATDALTRLADKLEVSLVDLSVAFALTHPAISSVIIGPRTEEHLASYLAAADVRLSEEVLDAIDEVVAPGTNFVERDAGAIVPSLEFAELRRL</sequence>
<keyword evidence="5" id="KW-1185">Reference proteome</keyword>
<dbReference type="EMBL" id="UXAU01000009">
    <property type="protein sequence ID" value="VDC18439.1"/>
    <property type="molecule type" value="Genomic_DNA"/>
</dbReference>
<protein>
    <submittedName>
        <fullName evidence="4">General stress protein 69</fullName>
        <ecNumber evidence="4">1.1.1.-</ecNumber>
    </submittedName>
</protein>
<dbReference type="PANTHER" id="PTHR43364">
    <property type="entry name" value="NADH-SPECIFIC METHYLGLYOXAL REDUCTASE-RELATED"/>
    <property type="match status" value="1"/>
</dbReference>
<dbReference type="OrthoDB" id="9768793at2"/>
<accession>A0A3P5W562</accession>
<dbReference type="InterPro" id="IPR036812">
    <property type="entry name" value="NAD(P)_OxRdtase_dom_sf"/>
</dbReference>
<name>A0A3P5W562_9MICC</name>
<organism evidence="4 5">
    <name type="scientific">Arthrobacter ulcerisalmonis</name>
    <dbReference type="NCBI Taxonomy" id="2483813"/>
    <lineage>
        <taxon>Bacteria</taxon>
        <taxon>Bacillati</taxon>
        <taxon>Actinomycetota</taxon>
        <taxon>Actinomycetes</taxon>
        <taxon>Micrococcales</taxon>
        <taxon>Micrococcaceae</taxon>
        <taxon>Arthrobacter</taxon>
    </lineage>
</organism>
<reference evidence="4 5" key="1">
    <citation type="submission" date="2018-11" db="EMBL/GenBank/DDBJ databases">
        <authorList>
            <person name="Criscuolo A."/>
        </authorList>
    </citation>
    <scope>NUCLEOTIDE SEQUENCE [LARGE SCALE GENOMIC DNA]</scope>
    <source>
        <strain evidence="4">AT11b</strain>
    </source>
</reference>
<keyword evidence="1 4" id="KW-0560">Oxidoreductase</keyword>
<dbReference type="PANTHER" id="PTHR43364:SF4">
    <property type="entry name" value="NAD(P)-LINKED OXIDOREDUCTASE SUPERFAMILY PROTEIN"/>
    <property type="match status" value="1"/>
</dbReference>
<dbReference type="SUPFAM" id="SSF51430">
    <property type="entry name" value="NAD(P)-linked oxidoreductase"/>
    <property type="match status" value="1"/>
</dbReference>
<gene>
    <name evidence="4" type="primary">yhdN_1</name>
    <name evidence="4" type="ORF">PSET11_00306</name>
</gene>
<proteinExistence type="predicted"/>
<dbReference type="AlphaFoldDB" id="A0A3P5W562"/>
<dbReference type="Gene3D" id="3.20.20.100">
    <property type="entry name" value="NADP-dependent oxidoreductase domain"/>
    <property type="match status" value="1"/>
</dbReference>
<evidence type="ECO:0000313" key="4">
    <source>
        <dbReference type="EMBL" id="VDC18439.1"/>
    </source>
</evidence>
<evidence type="ECO:0000259" key="3">
    <source>
        <dbReference type="Pfam" id="PF00248"/>
    </source>
</evidence>
<dbReference type="Proteomes" id="UP000280861">
    <property type="component" value="Unassembled WGS sequence"/>
</dbReference>
<dbReference type="Pfam" id="PF00248">
    <property type="entry name" value="Aldo_ket_red"/>
    <property type="match status" value="1"/>
</dbReference>
<dbReference type="EC" id="1.1.1.-" evidence="4"/>
<dbReference type="InterPro" id="IPR023210">
    <property type="entry name" value="NADP_OxRdtase_dom"/>
</dbReference>
<evidence type="ECO:0000313" key="5">
    <source>
        <dbReference type="Proteomes" id="UP000280861"/>
    </source>
</evidence>
<dbReference type="GO" id="GO:0005829">
    <property type="term" value="C:cytosol"/>
    <property type="evidence" value="ECO:0007669"/>
    <property type="project" value="TreeGrafter"/>
</dbReference>
<dbReference type="RefSeq" id="WP_124090029.1">
    <property type="nucleotide sequence ID" value="NZ_CBCRYA010000005.1"/>
</dbReference>